<dbReference type="OrthoDB" id="5153521at2759"/>
<evidence type="ECO:0000256" key="1">
    <source>
        <dbReference type="SAM" id="MobiDB-lite"/>
    </source>
</evidence>
<evidence type="ECO:0000313" key="2">
    <source>
        <dbReference type="EMBL" id="KMP07120.1"/>
    </source>
</evidence>
<evidence type="ECO:0000313" key="3">
    <source>
        <dbReference type="Proteomes" id="UP000054565"/>
    </source>
</evidence>
<feature type="compositionally biased region" description="Low complexity" evidence="1">
    <location>
        <begin position="105"/>
        <end position="114"/>
    </location>
</feature>
<feature type="region of interest" description="Disordered" evidence="1">
    <location>
        <begin position="95"/>
        <end position="115"/>
    </location>
</feature>
<proteinExistence type="predicted"/>
<accession>A0A0J6YHN0</accession>
<gene>
    <name evidence="2" type="ORF">CIRG_06801</name>
</gene>
<dbReference type="AlphaFoldDB" id="A0A0J6YHN0"/>
<protein>
    <submittedName>
        <fullName evidence="2">Uncharacterized protein</fullName>
    </submittedName>
</protein>
<name>A0A0J6YHN0_COCIT</name>
<reference evidence="3" key="1">
    <citation type="journal article" date="2010" name="Genome Res.">
        <title>Population genomic sequencing of Coccidioides fungi reveals recent hybridization and transposon control.</title>
        <authorList>
            <person name="Neafsey D.E."/>
            <person name="Barker B.M."/>
            <person name="Sharpton T.J."/>
            <person name="Stajich J.E."/>
            <person name="Park D.J."/>
            <person name="Whiston E."/>
            <person name="Hung C.-Y."/>
            <person name="McMahan C."/>
            <person name="White J."/>
            <person name="Sykes S."/>
            <person name="Heiman D."/>
            <person name="Young S."/>
            <person name="Zeng Q."/>
            <person name="Abouelleil A."/>
            <person name="Aftuck L."/>
            <person name="Bessette D."/>
            <person name="Brown A."/>
            <person name="FitzGerald M."/>
            <person name="Lui A."/>
            <person name="Macdonald J.P."/>
            <person name="Priest M."/>
            <person name="Orbach M.J."/>
            <person name="Galgiani J.N."/>
            <person name="Kirkland T.N."/>
            <person name="Cole G.T."/>
            <person name="Birren B.W."/>
            <person name="Henn M.R."/>
            <person name="Taylor J.W."/>
            <person name="Rounsley S.D."/>
        </authorList>
    </citation>
    <scope>NUCLEOTIDE SEQUENCE [LARGE SCALE GENOMIC DNA]</scope>
    <source>
        <strain evidence="3">RMSCC 2394</strain>
    </source>
</reference>
<feature type="region of interest" description="Disordered" evidence="1">
    <location>
        <begin position="17"/>
        <end position="44"/>
    </location>
</feature>
<feature type="compositionally biased region" description="Basic and acidic residues" evidence="1">
    <location>
        <begin position="95"/>
        <end position="104"/>
    </location>
</feature>
<dbReference type="Proteomes" id="UP000054565">
    <property type="component" value="Unassembled WGS sequence"/>
</dbReference>
<organism evidence="2 3">
    <name type="scientific">Coccidioides immitis RMSCC 2394</name>
    <dbReference type="NCBI Taxonomy" id="404692"/>
    <lineage>
        <taxon>Eukaryota</taxon>
        <taxon>Fungi</taxon>
        <taxon>Dikarya</taxon>
        <taxon>Ascomycota</taxon>
        <taxon>Pezizomycotina</taxon>
        <taxon>Eurotiomycetes</taxon>
        <taxon>Eurotiomycetidae</taxon>
        <taxon>Onygenales</taxon>
        <taxon>Onygenaceae</taxon>
        <taxon>Coccidioides</taxon>
    </lineage>
</organism>
<dbReference type="EMBL" id="DS028096">
    <property type="protein sequence ID" value="KMP07120.1"/>
    <property type="molecule type" value="Genomic_DNA"/>
</dbReference>
<sequence length="186" mass="20857">MAGSTLILPTTDVRYTATQSKRDHDQKAKWARGSRPGMGQPWEGYTTVRPVLPLAKSKVDRKAHIVTLKRQAIPSKNPRSHLRSVYYEDMREASDLSDTLDDKGSGPSPSSPAGDVDVFYSFDARTGPRAGEHLLSVALERAVERFETKETEKLVREYDFVDERESTDGGYAANDDDYEFIDRATL</sequence>